<evidence type="ECO:0000313" key="1">
    <source>
        <dbReference type="EMBL" id="CAB4144276.1"/>
    </source>
</evidence>
<organism evidence="1">
    <name type="scientific">uncultured Caudovirales phage</name>
    <dbReference type="NCBI Taxonomy" id="2100421"/>
    <lineage>
        <taxon>Viruses</taxon>
        <taxon>Duplodnaviria</taxon>
        <taxon>Heunggongvirae</taxon>
        <taxon>Uroviricota</taxon>
        <taxon>Caudoviricetes</taxon>
        <taxon>Peduoviridae</taxon>
        <taxon>Maltschvirus</taxon>
        <taxon>Maltschvirus maltsch</taxon>
    </lineage>
</organism>
<gene>
    <name evidence="1" type="ORF">UFOVP458_27</name>
</gene>
<proteinExistence type="predicted"/>
<dbReference type="EMBL" id="LR796437">
    <property type="protein sequence ID" value="CAB4144276.1"/>
    <property type="molecule type" value="Genomic_DNA"/>
</dbReference>
<protein>
    <submittedName>
        <fullName evidence="1">Sm_term_P27, putative phage terminase, small subunit, P27 family</fullName>
    </submittedName>
</protein>
<reference evidence="1" key="1">
    <citation type="submission" date="2020-04" db="EMBL/GenBank/DDBJ databases">
        <authorList>
            <person name="Chiriac C."/>
            <person name="Salcher M."/>
            <person name="Ghai R."/>
            <person name="Kavagutti S V."/>
        </authorList>
    </citation>
    <scope>NUCLEOTIDE SEQUENCE</scope>
</reference>
<name>A0A6J5MGT2_9CAUD</name>
<dbReference type="Pfam" id="PF05119">
    <property type="entry name" value="Terminase_4"/>
    <property type="match status" value="1"/>
</dbReference>
<dbReference type="InterPro" id="IPR006448">
    <property type="entry name" value="Phage_term_ssu_P27"/>
</dbReference>
<accession>A0A6J5MGT2</accession>
<sequence>MKTEKLKDLQGTLKPSRVKRITPQQIIAHNPFDLTNEEQDTVELVKKHLESAGASYNVDIIAINMLARLLTVIQHAANNILKNDGVVVYPNGVQQISPEWTMFKQSVEIYNDMSDRFGLDPKARLKLEYFNRADKKEEDPIMKLIKNA</sequence>